<evidence type="ECO:0000256" key="7">
    <source>
        <dbReference type="ARBA" id="ARBA00023237"/>
    </source>
</evidence>
<feature type="region of interest" description="Disordered" evidence="9">
    <location>
        <begin position="21"/>
        <end position="55"/>
    </location>
</feature>
<dbReference type="PANTHER" id="PTHR30069:SF29">
    <property type="entry name" value="HEMOGLOBIN AND HEMOGLOBIN-HAPTOGLOBIN-BINDING PROTEIN 1-RELATED"/>
    <property type="match status" value="1"/>
</dbReference>
<evidence type="ECO:0000313" key="14">
    <source>
        <dbReference type="Proteomes" id="UP000587415"/>
    </source>
</evidence>
<dbReference type="InterPro" id="IPR012910">
    <property type="entry name" value="Plug_dom"/>
</dbReference>
<evidence type="ECO:0000259" key="12">
    <source>
        <dbReference type="Pfam" id="PF14905"/>
    </source>
</evidence>
<dbReference type="InterPro" id="IPR036942">
    <property type="entry name" value="Beta-barrel_TonB_sf"/>
</dbReference>
<reference evidence="13 14" key="1">
    <citation type="submission" date="2020-03" db="EMBL/GenBank/DDBJ databases">
        <title>Genomic Encyclopedia of Type Strains, Phase IV (KMG-IV): sequencing the most valuable type-strain genomes for metagenomic binning, comparative biology and taxonomic classification.</title>
        <authorList>
            <person name="Goeker M."/>
        </authorList>
    </citation>
    <scope>NUCLEOTIDE SEQUENCE [LARGE SCALE GENOMIC DNA]</scope>
    <source>
        <strain evidence="13 14">DSM 4736</strain>
    </source>
</reference>
<evidence type="ECO:0000256" key="4">
    <source>
        <dbReference type="ARBA" id="ARBA00022692"/>
    </source>
</evidence>
<dbReference type="Gene3D" id="2.40.170.20">
    <property type="entry name" value="TonB-dependent receptor, beta-barrel domain"/>
    <property type="match status" value="1"/>
</dbReference>
<keyword evidence="2 8" id="KW-0813">Transport</keyword>
<dbReference type="EMBL" id="JAATJM010000001">
    <property type="protein sequence ID" value="NJC41462.1"/>
    <property type="molecule type" value="Genomic_DNA"/>
</dbReference>
<evidence type="ECO:0000256" key="3">
    <source>
        <dbReference type="ARBA" id="ARBA00022452"/>
    </source>
</evidence>
<keyword evidence="4 8" id="KW-0812">Transmembrane</keyword>
<evidence type="ECO:0000313" key="13">
    <source>
        <dbReference type="EMBL" id="NJC41462.1"/>
    </source>
</evidence>
<proteinExistence type="inferred from homology"/>
<evidence type="ECO:0000256" key="10">
    <source>
        <dbReference type="SAM" id="SignalP"/>
    </source>
</evidence>
<keyword evidence="6 8" id="KW-0472">Membrane</keyword>
<dbReference type="Proteomes" id="UP000587415">
    <property type="component" value="Unassembled WGS sequence"/>
</dbReference>
<dbReference type="RefSeq" id="WP_342448334.1">
    <property type="nucleotide sequence ID" value="NZ_JAATJM010000001.1"/>
</dbReference>
<dbReference type="GO" id="GO:0015344">
    <property type="term" value="F:siderophore uptake transmembrane transporter activity"/>
    <property type="evidence" value="ECO:0007669"/>
    <property type="project" value="TreeGrafter"/>
</dbReference>
<evidence type="ECO:0000256" key="8">
    <source>
        <dbReference type="PROSITE-ProRule" id="PRU01360"/>
    </source>
</evidence>
<accession>A0A7X5YKR8</accession>
<comment type="caution">
    <text evidence="13">The sequence shown here is derived from an EMBL/GenBank/DDBJ whole genome shotgun (WGS) entry which is preliminary data.</text>
</comment>
<keyword evidence="13" id="KW-0675">Receptor</keyword>
<evidence type="ECO:0000256" key="1">
    <source>
        <dbReference type="ARBA" id="ARBA00004571"/>
    </source>
</evidence>
<dbReference type="GO" id="GO:0044718">
    <property type="term" value="P:siderophore transmembrane transport"/>
    <property type="evidence" value="ECO:0007669"/>
    <property type="project" value="TreeGrafter"/>
</dbReference>
<evidence type="ECO:0000259" key="11">
    <source>
        <dbReference type="Pfam" id="PF07715"/>
    </source>
</evidence>
<organism evidence="13 14">
    <name type="scientific">Brevundimonas alba</name>
    <dbReference type="NCBI Taxonomy" id="74314"/>
    <lineage>
        <taxon>Bacteria</taxon>
        <taxon>Pseudomonadati</taxon>
        <taxon>Pseudomonadota</taxon>
        <taxon>Alphaproteobacteria</taxon>
        <taxon>Caulobacterales</taxon>
        <taxon>Caulobacteraceae</taxon>
        <taxon>Brevundimonas</taxon>
    </lineage>
</organism>
<dbReference type="GO" id="GO:0009279">
    <property type="term" value="C:cell outer membrane"/>
    <property type="evidence" value="ECO:0007669"/>
    <property type="project" value="UniProtKB-SubCell"/>
</dbReference>
<dbReference type="InterPro" id="IPR041700">
    <property type="entry name" value="OMP_b-brl_3"/>
</dbReference>
<dbReference type="Pfam" id="PF07715">
    <property type="entry name" value="Plug"/>
    <property type="match status" value="1"/>
</dbReference>
<keyword evidence="5 10" id="KW-0732">Signal</keyword>
<dbReference type="Gene3D" id="2.170.130.10">
    <property type="entry name" value="TonB-dependent receptor, plug domain"/>
    <property type="match status" value="1"/>
</dbReference>
<dbReference type="SUPFAM" id="SSF56935">
    <property type="entry name" value="Porins"/>
    <property type="match status" value="1"/>
</dbReference>
<feature type="domain" description="Outer membrane protein beta-barrel" evidence="12">
    <location>
        <begin position="326"/>
        <end position="727"/>
    </location>
</feature>
<feature type="domain" description="TonB-dependent receptor plug" evidence="11">
    <location>
        <begin position="69"/>
        <end position="168"/>
    </location>
</feature>
<protein>
    <submittedName>
        <fullName evidence="13">Outer membrane receptor protein involved in Fe transport</fullName>
    </submittedName>
</protein>
<dbReference type="InterPro" id="IPR039426">
    <property type="entry name" value="TonB-dep_rcpt-like"/>
</dbReference>
<evidence type="ECO:0000256" key="5">
    <source>
        <dbReference type="ARBA" id="ARBA00022729"/>
    </source>
</evidence>
<keyword evidence="7 8" id="KW-0998">Cell outer membrane</keyword>
<comment type="similarity">
    <text evidence="8">Belongs to the TonB-dependent receptor family.</text>
</comment>
<dbReference type="AlphaFoldDB" id="A0A7X5YKR8"/>
<sequence>MNSIRFMLLVGTALATTAGAAVAQTSPQTPPTAPRTQTPPPPPADAEAKDDEAEATTVDEVVVQGRQTDVRTSVDSISYSLADDLQARTGSLADALRNVPSVDVDPQGNVSLRGDSNVTILIDGRPSGMLSGESRAQALLQLPADSYARIEVMTNPSAAYSPEGSGGVINLITKPTAVRPGATTTGSLRVNAGEEGRYNVGLSAAYSRDRLTLSGDLGLRHDSILQEVDRFREVNAGGGVFLESRQSQDIDSTLDGRFGRLTAEYKLTDKTQLTGELRAQRFSNDGVGVELFEGENAGGTVDRSYRRDSEGGFDGQGEGATARVLHRFDDQGHEWSNELRIDHGRNEFEQATVTDPILPAGPDVYELVRNRTEFTIMGLTSAYIRPLSDGGKLRLGYELETRQPEIGNAVSRGPSPGALTPDPTVTNQFNAEQAVHAVYGTWERPFGKLTAQAGLRLEYTEIDLDQVTSGIQVSNDYFRAYPTLHLGYELSDDQTLRASYSRRVQRPQPFDLNPFLVFQDPFNYRSGNPQLEPQETDSYELMWQRRVQQTFYQATLYFRDTSKAFTQVSTDIGGGIFVTRPENLGARRDLGLELTGNGKLLETLRYNASINVFHQEIDASGIPGAQDSSGTVVSGRANLNWQPTPEDFLQISGLWQGESLQAQGVREAGGMINLGYRRKLSDKWAFQATVRDVFDEFGDVTVFDTPAFRERTERRFGGRAWYVGLTYSFGQGPRRQEPQFDFSAPQTGG</sequence>
<dbReference type="PANTHER" id="PTHR30069">
    <property type="entry name" value="TONB-DEPENDENT OUTER MEMBRANE RECEPTOR"/>
    <property type="match status" value="1"/>
</dbReference>
<name>A0A7X5YKR8_9CAUL</name>
<comment type="subcellular location">
    <subcellularLocation>
        <location evidence="1 8">Cell outer membrane</location>
        <topology evidence="1 8">Multi-pass membrane protein</topology>
    </subcellularLocation>
</comment>
<gene>
    <name evidence="13" type="ORF">GGQ87_001720</name>
</gene>
<keyword evidence="14" id="KW-1185">Reference proteome</keyword>
<keyword evidence="3 8" id="KW-1134">Transmembrane beta strand</keyword>
<evidence type="ECO:0000256" key="9">
    <source>
        <dbReference type="SAM" id="MobiDB-lite"/>
    </source>
</evidence>
<feature type="compositionally biased region" description="Pro residues" evidence="9">
    <location>
        <begin position="28"/>
        <end position="44"/>
    </location>
</feature>
<evidence type="ECO:0000256" key="6">
    <source>
        <dbReference type="ARBA" id="ARBA00023136"/>
    </source>
</evidence>
<feature type="signal peptide" evidence="10">
    <location>
        <begin position="1"/>
        <end position="23"/>
    </location>
</feature>
<dbReference type="Pfam" id="PF14905">
    <property type="entry name" value="OMP_b-brl_3"/>
    <property type="match status" value="1"/>
</dbReference>
<feature type="chain" id="PRO_5031078395" evidence="10">
    <location>
        <begin position="24"/>
        <end position="749"/>
    </location>
</feature>
<dbReference type="PROSITE" id="PS52016">
    <property type="entry name" value="TONB_DEPENDENT_REC_3"/>
    <property type="match status" value="1"/>
</dbReference>
<evidence type="ECO:0000256" key="2">
    <source>
        <dbReference type="ARBA" id="ARBA00022448"/>
    </source>
</evidence>
<dbReference type="InterPro" id="IPR037066">
    <property type="entry name" value="Plug_dom_sf"/>
</dbReference>